<dbReference type="Proteomes" id="UP000050525">
    <property type="component" value="Unassembled WGS sequence"/>
</dbReference>
<evidence type="ECO:0000256" key="1">
    <source>
        <dbReference type="SAM" id="SignalP"/>
    </source>
</evidence>
<sequence>MTSAPGLLMATKLALLAHFTDCCLAHSCLGLPSSPTCSDHLPGCSLPSQGHCLCTVATRRDADEGLLDATIRAAVTLLHLHTCYHKGLWATQDWWQHVVQHTWDDEHWLEAFRMAQATWDLVELLRLHLEWKDTDLWLPLPTGTDLALTLLKLATPINLWPMKKNSLLQESGFSASLVIF</sequence>
<protein>
    <submittedName>
        <fullName evidence="2">Uncharacterized protein</fullName>
    </submittedName>
</protein>
<organism evidence="2 3">
    <name type="scientific">Alligator mississippiensis</name>
    <name type="common">American alligator</name>
    <dbReference type="NCBI Taxonomy" id="8496"/>
    <lineage>
        <taxon>Eukaryota</taxon>
        <taxon>Metazoa</taxon>
        <taxon>Chordata</taxon>
        <taxon>Craniata</taxon>
        <taxon>Vertebrata</taxon>
        <taxon>Euteleostomi</taxon>
        <taxon>Archelosauria</taxon>
        <taxon>Archosauria</taxon>
        <taxon>Crocodylia</taxon>
        <taxon>Alligatoridae</taxon>
        <taxon>Alligatorinae</taxon>
        <taxon>Alligator</taxon>
    </lineage>
</organism>
<evidence type="ECO:0000313" key="2">
    <source>
        <dbReference type="EMBL" id="KYO21108.1"/>
    </source>
</evidence>
<comment type="caution">
    <text evidence="2">The sequence shown here is derived from an EMBL/GenBank/DDBJ whole genome shotgun (WGS) entry which is preliminary data.</text>
</comment>
<name>A0A151M9A1_ALLMI</name>
<reference evidence="2 3" key="1">
    <citation type="journal article" date="2012" name="Genome Biol.">
        <title>Sequencing three crocodilian genomes to illuminate the evolution of archosaurs and amniotes.</title>
        <authorList>
            <person name="St John J.A."/>
            <person name="Braun E.L."/>
            <person name="Isberg S.R."/>
            <person name="Miles L.G."/>
            <person name="Chong A.Y."/>
            <person name="Gongora J."/>
            <person name="Dalzell P."/>
            <person name="Moran C."/>
            <person name="Bed'hom B."/>
            <person name="Abzhanov A."/>
            <person name="Burgess S.C."/>
            <person name="Cooksey A.M."/>
            <person name="Castoe T.A."/>
            <person name="Crawford N.G."/>
            <person name="Densmore L.D."/>
            <person name="Drew J.C."/>
            <person name="Edwards S.V."/>
            <person name="Faircloth B.C."/>
            <person name="Fujita M.K."/>
            <person name="Greenwold M.J."/>
            <person name="Hoffmann F.G."/>
            <person name="Howard J.M."/>
            <person name="Iguchi T."/>
            <person name="Janes D.E."/>
            <person name="Khan S.Y."/>
            <person name="Kohno S."/>
            <person name="de Koning A.J."/>
            <person name="Lance S.L."/>
            <person name="McCarthy F.M."/>
            <person name="McCormack J.E."/>
            <person name="Merchant M.E."/>
            <person name="Peterson D.G."/>
            <person name="Pollock D.D."/>
            <person name="Pourmand N."/>
            <person name="Raney B.J."/>
            <person name="Roessler K.A."/>
            <person name="Sanford J.R."/>
            <person name="Sawyer R.H."/>
            <person name="Schmidt C.J."/>
            <person name="Triplett E.W."/>
            <person name="Tuberville T.D."/>
            <person name="Venegas-Anaya M."/>
            <person name="Howard J.T."/>
            <person name="Jarvis E.D."/>
            <person name="Guillette L.J.Jr."/>
            <person name="Glenn T.C."/>
            <person name="Green R.E."/>
            <person name="Ray D.A."/>
        </authorList>
    </citation>
    <scope>NUCLEOTIDE SEQUENCE [LARGE SCALE GENOMIC DNA]</scope>
    <source>
        <strain evidence="2">KSC_2009_1</strain>
    </source>
</reference>
<keyword evidence="1" id="KW-0732">Signal</keyword>
<dbReference type="AlphaFoldDB" id="A0A151M9A1"/>
<evidence type="ECO:0000313" key="3">
    <source>
        <dbReference type="Proteomes" id="UP000050525"/>
    </source>
</evidence>
<keyword evidence="3" id="KW-1185">Reference proteome</keyword>
<dbReference type="EMBL" id="AKHW03006295">
    <property type="protein sequence ID" value="KYO21108.1"/>
    <property type="molecule type" value="Genomic_DNA"/>
</dbReference>
<gene>
    <name evidence="2" type="ORF">Y1Q_0001408</name>
</gene>
<feature type="chain" id="PRO_5007584829" evidence="1">
    <location>
        <begin position="26"/>
        <end position="180"/>
    </location>
</feature>
<accession>A0A151M9A1</accession>
<feature type="signal peptide" evidence="1">
    <location>
        <begin position="1"/>
        <end position="25"/>
    </location>
</feature>
<proteinExistence type="predicted"/>